<evidence type="ECO:0000313" key="4">
    <source>
        <dbReference type="Proteomes" id="UP000499080"/>
    </source>
</evidence>
<name>A0A4Y2UXG0_ARAVE</name>
<feature type="non-terminal residue" evidence="2">
    <location>
        <position position="1"/>
    </location>
</feature>
<dbReference type="EMBL" id="BGPR01041162">
    <property type="protein sequence ID" value="GBO17400.1"/>
    <property type="molecule type" value="Genomic_DNA"/>
</dbReference>
<dbReference type="EMBL" id="BGPR01040889">
    <property type="protein sequence ID" value="GBO17087.1"/>
    <property type="molecule type" value="Genomic_DNA"/>
</dbReference>
<evidence type="ECO:0000313" key="3">
    <source>
        <dbReference type="EMBL" id="GBO17400.1"/>
    </source>
</evidence>
<organism evidence="2 4">
    <name type="scientific">Araneus ventricosus</name>
    <name type="common">Orbweaver spider</name>
    <name type="synonym">Epeira ventricosa</name>
    <dbReference type="NCBI Taxonomy" id="182803"/>
    <lineage>
        <taxon>Eukaryota</taxon>
        <taxon>Metazoa</taxon>
        <taxon>Ecdysozoa</taxon>
        <taxon>Arthropoda</taxon>
        <taxon>Chelicerata</taxon>
        <taxon>Arachnida</taxon>
        <taxon>Araneae</taxon>
        <taxon>Araneomorphae</taxon>
        <taxon>Entelegynae</taxon>
        <taxon>Araneoidea</taxon>
        <taxon>Araneidae</taxon>
        <taxon>Araneus</taxon>
    </lineage>
</organism>
<keyword evidence="4" id="KW-1185">Reference proteome</keyword>
<reference evidence="2 4" key="1">
    <citation type="journal article" date="2019" name="Sci. Rep.">
        <title>Orb-weaving spider Araneus ventricosus genome elucidates the spidroin gene catalogue.</title>
        <authorList>
            <person name="Kono N."/>
            <person name="Nakamura H."/>
            <person name="Ohtoshi R."/>
            <person name="Moran D.A.P."/>
            <person name="Shinohara A."/>
            <person name="Yoshida Y."/>
            <person name="Fujiwara M."/>
            <person name="Mori M."/>
            <person name="Tomita M."/>
            <person name="Arakawa K."/>
        </authorList>
    </citation>
    <scope>NUCLEOTIDE SEQUENCE [LARGE SCALE GENOMIC DNA]</scope>
</reference>
<comment type="caution">
    <text evidence="2">The sequence shown here is derived from an EMBL/GenBank/DDBJ whole genome shotgun (WGS) entry which is preliminary data.</text>
</comment>
<protein>
    <submittedName>
        <fullName evidence="2">Uncharacterized protein</fullName>
    </submittedName>
</protein>
<sequence>TERRPMSPCLMPSQQLNRLNGDGTVWVDRTPPHVPVPDAIAATEPVEW</sequence>
<gene>
    <name evidence="3" type="ORF">AVEN_27865_1</name>
    <name evidence="1" type="ORF">AVEN_29574_1</name>
    <name evidence="2" type="ORF">AVEN_58431_1</name>
</gene>
<dbReference type="EMBL" id="BGPR01040898">
    <property type="protein sequence ID" value="GBO17098.1"/>
    <property type="molecule type" value="Genomic_DNA"/>
</dbReference>
<dbReference type="AlphaFoldDB" id="A0A4Y2UXG0"/>
<dbReference type="Proteomes" id="UP000499080">
    <property type="component" value="Unassembled WGS sequence"/>
</dbReference>
<evidence type="ECO:0000313" key="2">
    <source>
        <dbReference type="EMBL" id="GBO17098.1"/>
    </source>
</evidence>
<accession>A0A4Y2UXG0</accession>
<proteinExistence type="predicted"/>
<evidence type="ECO:0000313" key="1">
    <source>
        <dbReference type="EMBL" id="GBO17087.1"/>
    </source>
</evidence>